<evidence type="ECO:0000256" key="4">
    <source>
        <dbReference type="ARBA" id="ARBA00022898"/>
    </source>
</evidence>
<feature type="transmembrane region" description="Helical" evidence="6">
    <location>
        <begin position="276"/>
        <end position="299"/>
    </location>
</feature>
<dbReference type="InterPro" id="IPR015421">
    <property type="entry name" value="PyrdxlP-dep_Trfase_major"/>
</dbReference>
<dbReference type="Gene3D" id="3.40.640.10">
    <property type="entry name" value="Type I PLP-dependent aspartate aminotransferase-like (Major domain)"/>
    <property type="match status" value="1"/>
</dbReference>
<dbReference type="Pfam" id="PF00155">
    <property type="entry name" value="Aminotran_1_2"/>
    <property type="match status" value="1"/>
</dbReference>
<evidence type="ECO:0000256" key="3">
    <source>
        <dbReference type="ARBA" id="ARBA00022679"/>
    </source>
</evidence>
<dbReference type="EMBL" id="VIBQ01000014">
    <property type="protein sequence ID" value="KAB8349777.1"/>
    <property type="molecule type" value="Genomic_DNA"/>
</dbReference>
<sequence length="380" mass="41095">MERGSKSGLLNAFQRTLDTRQSHSARRQLTVSPSTSADFSSNDFLSLAKSTDLRQAYDLESARQSTLPLGSGGSRLLDGNSLYAENLEKEIAAFHNAPSGLLFNSGFDANTGVFACIPQPGDVVLYDEHIHASVHEGMRLSRARLTKAFAHNSPSDLKHTLLGLLNEDSALRNGTRNVFVAVETVYSMDGDVAPIVEILDMLDTLLPHGNSHLVVDEAHSTGVYGPRGRGLVCALGVEDRCLARLHTFGKALSANGAILLCPPVMRDYLINYARSLIYTTAMSLPALVLIRAVYSLLIAGHTLARQRHLWDLTTQKAASDTATDGPQVAHLLPIDAAPAQPRPALPECRLRRSTHRAADGAGGRPARARVFARWQHAARG</sequence>
<dbReference type="InterPro" id="IPR015424">
    <property type="entry name" value="PyrdxlP-dep_Trfase"/>
</dbReference>
<keyword evidence="4" id="KW-0663">Pyridoxal phosphate</keyword>
<evidence type="ECO:0000256" key="2">
    <source>
        <dbReference type="ARBA" id="ARBA00010008"/>
    </source>
</evidence>
<dbReference type="GO" id="GO:0009102">
    <property type="term" value="P:biotin biosynthetic process"/>
    <property type="evidence" value="ECO:0007669"/>
    <property type="project" value="TreeGrafter"/>
</dbReference>
<feature type="region of interest" description="Disordered" evidence="5">
    <location>
        <begin position="17"/>
        <end position="39"/>
    </location>
</feature>
<dbReference type="SUPFAM" id="SSF53383">
    <property type="entry name" value="PLP-dependent transferases"/>
    <property type="match status" value="1"/>
</dbReference>
<feature type="domain" description="Aminotransferase class I/classII large" evidence="7">
    <location>
        <begin position="39"/>
        <end position="286"/>
    </location>
</feature>
<organism evidence="8 9">
    <name type="scientific">Carpinus fangiana</name>
    <dbReference type="NCBI Taxonomy" id="176857"/>
    <lineage>
        <taxon>Eukaryota</taxon>
        <taxon>Viridiplantae</taxon>
        <taxon>Streptophyta</taxon>
        <taxon>Embryophyta</taxon>
        <taxon>Tracheophyta</taxon>
        <taxon>Spermatophyta</taxon>
        <taxon>Magnoliopsida</taxon>
        <taxon>eudicotyledons</taxon>
        <taxon>Gunneridae</taxon>
        <taxon>Pentapetalae</taxon>
        <taxon>rosids</taxon>
        <taxon>fabids</taxon>
        <taxon>Fagales</taxon>
        <taxon>Betulaceae</taxon>
        <taxon>Carpinus</taxon>
    </lineage>
</organism>
<evidence type="ECO:0000256" key="1">
    <source>
        <dbReference type="ARBA" id="ARBA00001933"/>
    </source>
</evidence>
<evidence type="ECO:0000259" key="7">
    <source>
        <dbReference type="Pfam" id="PF00155"/>
    </source>
</evidence>
<keyword evidence="3" id="KW-0808">Transferase</keyword>
<dbReference type="InterPro" id="IPR015422">
    <property type="entry name" value="PyrdxlP-dep_Trfase_small"/>
</dbReference>
<dbReference type="AlphaFoldDB" id="A0A5N6KWG1"/>
<dbReference type="OrthoDB" id="2382073at2759"/>
<comment type="caution">
    <text evidence="8">The sequence shown here is derived from an EMBL/GenBank/DDBJ whole genome shotgun (WGS) entry which is preliminary data.</text>
</comment>
<evidence type="ECO:0000313" key="9">
    <source>
        <dbReference type="Proteomes" id="UP000327013"/>
    </source>
</evidence>
<evidence type="ECO:0000313" key="8">
    <source>
        <dbReference type="EMBL" id="KAB8349777.1"/>
    </source>
</evidence>
<dbReference type="InterPro" id="IPR050087">
    <property type="entry name" value="AON_synthase_class-II"/>
</dbReference>
<feature type="compositionally biased region" description="Polar residues" evidence="5">
    <location>
        <begin position="27"/>
        <end position="39"/>
    </location>
</feature>
<keyword evidence="9" id="KW-1185">Reference proteome</keyword>
<evidence type="ECO:0000256" key="5">
    <source>
        <dbReference type="SAM" id="MobiDB-lite"/>
    </source>
</evidence>
<proteinExistence type="inferred from homology"/>
<dbReference type="Gene3D" id="3.90.1150.10">
    <property type="entry name" value="Aspartate Aminotransferase, domain 1"/>
    <property type="match status" value="1"/>
</dbReference>
<dbReference type="PANTHER" id="PTHR13693">
    <property type="entry name" value="CLASS II AMINOTRANSFERASE/8-AMINO-7-OXONONANOATE SYNTHASE"/>
    <property type="match status" value="1"/>
</dbReference>
<comment type="cofactor">
    <cofactor evidence="1">
        <name>pyridoxal 5'-phosphate</name>
        <dbReference type="ChEBI" id="CHEBI:597326"/>
    </cofactor>
</comment>
<keyword evidence="6" id="KW-0812">Transmembrane</keyword>
<dbReference type="GO" id="GO:0016740">
    <property type="term" value="F:transferase activity"/>
    <property type="evidence" value="ECO:0007669"/>
    <property type="project" value="UniProtKB-KW"/>
</dbReference>
<keyword evidence="6" id="KW-0472">Membrane</keyword>
<evidence type="ECO:0000256" key="6">
    <source>
        <dbReference type="SAM" id="Phobius"/>
    </source>
</evidence>
<keyword evidence="6" id="KW-1133">Transmembrane helix</keyword>
<dbReference type="InterPro" id="IPR004839">
    <property type="entry name" value="Aminotransferase_I/II_large"/>
</dbReference>
<accession>A0A5N6KWG1</accession>
<dbReference type="PANTHER" id="PTHR13693:SF77">
    <property type="entry name" value="8-AMINO-7-OXONONANOATE SYNTHASE"/>
    <property type="match status" value="1"/>
</dbReference>
<gene>
    <name evidence="8" type="ORF">FH972_023791</name>
</gene>
<protein>
    <recommendedName>
        <fullName evidence="7">Aminotransferase class I/classII large domain-containing protein</fullName>
    </recommendedName>
</protein>
<name>A0A5N6KWG1_9ROSI</name>
<dbReference type="GO" id="GO:0030170">
    <property type="term" value="F:pyridoxal phosphate binding"/>
    <property type="evidence" value="ECO:0007669"/>
    <property type="project" value="InterPro"/>
</dbReference>
<reference evidence="8 9" key="1">
    <citation type="submission" date="2019-06" db="EMBL/GenBank/DDBJ databases">
        <title>A chromosomal-level reference genome of Carpinus fangiana (Coryloideae, Betulaceae).</title>
        <authorList>
            <person name="Yang X."/>
            <person name="Wang Z."/>
            <person name="Zhang L."/>
            <person name="Hao G."/>
            <person name="Liu J."/>
            <person name="Yang Y."/>
        </authorList>
    </citation>
    <scope>NUCLEOTIDE SEQUENCE [LARGE SCALE GENOMIC DNA]</scope>
    <source>
        <strain evidence="8">Cfa_2016G</strain>
        <tissue evidence="8">Leaf</tissue>
    </source>
</reference>
<comment type="similarity">
    <text evidence="2">Belongs to the class-II pyridoxal-phosphate-dependent aminotransferase family. BioF subfamily.</text>
</comment>
<dbReference type="Proteomes" id="UP000327013">
    <property type="component" value="Unassembled WGS sequence"/>
</dbReference>